<accession>A0ABM8VWY7</accession>
<evidence type="ECO:0000313" key="3">
    <source>
        <dbReference type="Proteomes" id="UP000789901"/>
    </source>
</evidence>
<keyword evidence="3" id="KW-1185">Reference proteome</keyword>
<evidence type="ECO:0000256" key="1">
    <source>
        <dbReference type="SAM" id="MobiDB-lite"/>
    </source>
</evidence>
<feature type="region of interest" description="Disordered" evidence="1">
    <location>
        <begin position="130"/>
        <end position="162"/>
    </location>
</feature>
<dbReference type="Proteomes" id="UP000789901">
    <property type="component" value="Unassembled WGS sequence"/>
</dbReference>
<feature type="compositionally biased region" description="Polar residues" evidence="1">
    <location>
        <begin position="152"/>
        <end position="162"/>
    </location>
</feature>
<comment type="caution">
    <text evidence="2">The sequence shown here is derived from an EMBL/GenBank/DDBJ whole genome shotgun (WGS) entry which is preliminary data.</text>
</comment>
<dbReference type="EMBL" id="CAJVQB010000104">
    <property type="protein sequence ID" value="CAG8467217.1"/>
    <property type="molecule type" value="Genomic_DNA"/>
</dbReference>
<gene>
    <name evidence="2" type="ORF">GMARGA_LOCUS598</name>
</gene>
<dbReference type="InterPro" id="IPR013262">
    <property type="entry name" value="OMP_MIM1/TOM13_mt"/>
</dbReference>
<organism evidence="2 3">
    <name type="scientific">Gigaspora margarita</name>
    <dbReference type="NCBI Taxonomy" id="4874"/>
    <lineage>
        <taxon>Eukaryota</taxon>
        <taxon>Fungi</taxon>
        <taxon>Fungi incertae sedis</taxon>
        <taxon>Mucoromycota</taxon>
        <taxon>Glomeromycotina</taxon>
        <taxon>Glomeromycetes</taxon>
        <taxon>Diversisporales</taxon>
        <taxon>Gigasporaceae</taxon>
        <taxon>Gigaspora</taxon>
    </lineage>
</organism>
<evidence type="ECO:0000313" key="2">
    <source>
        <dbReference type="EMBL" id="CAG8467217.1"/>
    </source>
</evidence>
<proteinExistence type="predicted"/>
<reference evidence="2 3" key="1">
    <citation type="submission" date="2021-06" db="EMBL/GenBank/DDBJ databases">
        <authorList>
            <person name="Kallberg Y."/>
            <person name="Tangrot J."/>
            <person name="Rosling A."/>
        </authorList>
    </citation>
    <scope>NUCLEOTIDE SEQUENCE [LARGE SCALE GENOMIC DNA]</scope>
    <source>
        <strain evidence="2 3">120-4 pot B 10/14</strain>
    </source>
</reference>
<feature type="compositionally biased region" description="Basic and acidic residues" evidence="1">
    <location>
        <begin position="130"/>
        <end position="143"/>
    </location>
</feature>
<dbReference type="Pfam" id="PF08219">
    <property type="entry name" value="TOM13"/>
    <property type="match status" value="1"/>
</dbReference>
<sequence length="257" mass="29088">MPDNASPLLAATIASDDMIPHVVLNTSIGSPPHSDSGIPPSLSRRGSFIPPNIYHRQRNTDDTVVPFYRRPQFYSSILRTFAFNFFFPFINGVMLGFGEICANELAFRMGWFGARSLPLHYRRTSLARNRETNKSKNVNGRETEVDDENDKTVQWSNDNKKSNQTIGNKKSMTLASFRAGQLVNVKWKIGAAHRVLKTIDNCADKTEQNFSSIVKLPSGVSCNSCTLRFRWDAEITKELYHNCADIRIMQLEMSIYA</sequence>
<dbReference type="PANTHER" id="PTHR28241:SF1">
    <property type="entry name" value="MITOCHONDRIAL IMPORT PROTEIN 1"/>
    <property type="match status" value="1"/>
</dbReference>
<protein>
    <submittedName>
        <fullName evidence="2">22438_t:CDS:1</fullName>
    </submittedName>
</protein>
<dbReference type="PANTHER" id="PTHR28241">
    <property type="entry name" value="MITOCHONDRIAL IMPORT PROTEIN 1"/>
    <property type="match status" value="1"/>
</dbReference>
<name>A0ABM8VWY7_GIGMA</name>